<dbReference type="AlphaFoldDB" id="A0AAV9CMR2"/>
<evidence type="ECO:0000313" key="2">
    <source>
        <dbReference type="Proteomes" id="UP001180020"/>
    </source>
</evidence>
<protein>
    <submittedName>
        <fullName evidence="1">Uncharacterized protein</fullName>
    </submittedName>
</protein>
<proteinExistence type="predicted"/>
<dbReference type="Proteomes" id="UP001180020">
    <property type="component" value="Unassembled WGS sequence"/>
</dbReference>
<reference evidence="1" key="2">
    <citation type="submission" date="2023-06" db="EMBL/GenBank/DDBJ databases">
        <authorList>
            <person name="Ma L."/>
            <person name="Liu K.-W."/>
            <person name="Li Z."/>
            <person name="Hsiao Y.-Y."/>
            <person name="Qi Y."/>
            <person name="Fu T."/>
            <person name="Tang G."/>
            <person name="Zhang D."/>
            <person name="Sun W.-H."/>
            <person name="Liu D.-K."/>
            <person name="Li Y."/>
            <person name="Chen G.-Z."/>
            <person name="Liu X.-D."/>
            <person name="Liao X.-Y."/>
            <person name="Jiang Y.-T."/>
            <person name="Yu X."/>
            <person name="Hao Y."/>
            <person name="Huang J."/>
            <person name="Zhao X.-W."/>
            <person name="Ke S."/>
            <person name="Chen Y.-Y."/>
            <person name="Wu W.-L."/>
            <person name="Hsu J.-L."/>
            <person name="Lin Y.-F."/>
            <person name="Huang M.-D."/>
            <person name="Li C.-Y."/>
            <person name="Huang L."/>
            <person name="Wang Z.-W."/>
            <person name="Zhao X."/>
            <person name="Zhong W.-Y."/>
            <person name="Peng D.-H."/>
            <person name="Ahmad S."/>
            <person name="Lan S."/>
            <person name="Zhang J.-S."/>
            <person name="Tsai W.-C."/>
            <person name="Van De Peer Y."/>
            <person name="Liu Z.-J."/>
        </authorList>
    </citation>
    <scope>NUCLEOTIDE SEQUENCE</scope>
    <source>
        <strain evidence="1">CP</strain>
        <tissue evidence="1">Leaves</tissue>
    </source>
</reference>
<name>A0AAV9CMR2_ACOCL</name>
<reference evidence="1" key="1">
    <citation type="journal article" date="2023" name="Nat. Commun.">
        <title>Diploid and tetraploid genomes of Acorus and the evolution of monocots.</title>
        <authorList>
            <person name="Ma L."/>
            <person name="Liu K.W."/>
            <person name="Li Z."/>
            <person name="Hsiao Y.Y."/>
            <person name="Qi Y."/>
            <person name="Fu T."/>
            <person name="Tang G.D."/>
            <person name="Zhang D."/>
            <person name="Sun W.H."/>
            <person name="Liu D.K."/>
            <person name="Li Y."/>
            <person name="Chen G.Z."/>
            <person name="Liu X.D."/>
            <person name="Liao X.Y."/>
            <person name="Jiang Y.T."/>
            <person name="Yu X."/>
            <person name="Hao Y."/>
            <person name="Huang J."/>
            <person name="Zhao X.W."/>
            <person name="Ke S."/>
            <person name="Chen Y.Y."/>
            <person name="Wu W.L."/>
            <person name="Hsu J.L."/>
            <person name="Lin Y.F."/>
            <person name="Huang M.D."/>
            <person name="Li C.Y."/>
            <person name="Huang L."/>
            <person name="Wang Z.W."/>
            <person name="Zhao X."/>
            <person name="Zhong W.Y."/>
            <person name="Peng D.H."/>
            <person name="Ahmad S."/>
            <person name="Lan S."/>
            <person name="Zhang J.S."/>
            <person name="Tsai W.C."/>
            <person name="Van de Peer Y."/>
            <person name="Liu Z.J."/>
        </authorList>
    </citation>
    <scope>NUCLEOTIDE SEQUENCE</scope>
    <source>
        <strain evidence="1">CP</strain>
    </source>
</reference>
<accession>A0AAV9CMR2</accession>
<evidence type="ECO:0000313" key="1">
    <source>
        <dbReference type="EMBL" id="KAK1290012.1"/>
    </source>
</evidence>
<organism evidence="1 2">
    <name type="scientific">Acorus calamus</name>
    <name type="common">Sweet flag</name>
    <dbReference type="NCBI Taxonomy" id="4465"/>
    <lineage>
        <taxon>Eukaryota</taxon>
        <taxon>Viridiplantae</taxon>
        <taxon>Streptophyta</taxon>
        <taxon>Embryophyta</taxon>
        <taxon>Tracheophyta</taxon>
        <taxon>Spermatophyta</taxon>
        <taxon>Magnoliopsida</taxon>
        <taxon>Liliopsida</taxon>
        <taxon>Acoraceae</taxon>
        <taxon>Acorus</taxon>
    </lineage>
</organism>
<sequence>MAKARVEDCRIKEPSTSIWEKEMLKEMDGERLTRGRCGLRSVRFATWIVRSRVHRIQRDVNRTRRPMRWTRDDGP</sequence>
<comment type="caution">
    <text evidence="1">The sequence shown here is derived from an EMBL/GenBank/DDBJ whole genome shotgun (WGS) entry which is preliminary data.</text>
</comment>
<keyword evidence="2" id="KW-1185">Reference proteome</keyword>
<dbReference type="EMBL" id="JAUJYO010000018">
    <property type="protein sequence ID" value="KAK1290012.1"/>
    <property type="molecule type" value="Genomic_DNA"/>
</dbReference>
<gene>
    <name evidence="1" type="ORF">QJS10_CPB18g01004</name>
</gene>